<organism evidence="3 4">
    <name type="scientific">Arthrobacter mangrovi</name>
    <dbReference type="NCBI Taxonomy" id="2966350"/>
    <lineage>
        <taxon>Bacteria</taxon>
        <taxon>Bacillati</taxon>
        <taxon>Actinomycetota</taxon>
        <taxon>Actinomycetes</taxon>
        <taxon>Micrococcales</taxon>
        <taxon>Micrococcaceae</taxon>
        <taxon>Arthrobacter</taxon>
    </lineage>
</organism>
<feature type="chain" id="PRO_5046102254" description="YkuD domain-containing protein" evidence="2">
    <location>
        <begin position="26"/>
        <end position="258"/>
    </location>
</feature>
<protein>
    <recommendedName>
        <fullName evidence="5">YkuD domain-containing protein</fullName>
    </recommendedName>
</protein>
<evidence type="ECO:0000313" key="4">
    <source>
        <dbReference type="Proteomes" id="UP001209654"/>
    </source>
</evidence>
<dbReference type="PANTHER" id="PTHR38589">
    <property type="entry name" value="BLR0621 PROTEIN"/>
    <property type="match status" value="1"/>
</dbReference>
<dbReference type="PANTHER" id="PTHR38589:SF1">
    <property type="entry name" value="BLR0621 PROTEIN"/>
    <property type="match status" value="1"/>
</dbReference>
<dbReference type="RefSeq" id="WP_264796285.1">
    <property type="nucleotide sequence ID" value="NZ_BRVS01000013.1"/>
</dbReference>
<evidence type="ECO:0000256" key="2">
    <source>
        <dbReference type="SAM" id="SignalP"/>
    </source>
</evidence>
<name>A0ABQ5MWK2_9MICC</name>
<evidence type="ECO:0000313" key="3">
    <source>
        <dbReference type="EMBL" id="GLB68185.1"/>
    </source>
</evidence>
<evidence type="ECO:0008006" key="5">
    <source>
        <dbReference type="Google" id="ProtNLM"/>
    </source>
</evidence>
<feature type="signal peptide" evidence="2">
    <location>
        <begin position="1"/>
        <end position="25"/>
    </location>
</feature>
<feature type="region of interest" description="Disordered" evidence="1">
    <location>
        <begin position="26"/>
        <end position="45"/>
    </location>
</feature>
<sequence>MTLAKHRAAALALAFAAVTGCSAPAPGSTPAAGSAPAAGPAPAPAAEGPCRLLAEGRVAFEAGGTNRVTFAIGEAYGKTSVKLTACVRVSGGYAEEWQADGFTGSEGFGKPGAVRVNSLLTPSGSYTVTEAFGREDPGTALEYHELAPSSRWGARPGDHYQQYFEGEGAWPDENLWELMEDGLYEQAAVINYNRPPDMEPQPGLSHAIFLHAGMEESWGCISTDLATVTAFLRTAVPGDRIVMGVEDAVFDASGTARG</sequence>
<dbReference type="EMBL" id="BRVS01000013">
    <property type="protein sequence ID" value="GLB68185.1"/>
    <property type="molecule type" value="Genomic_DNA"/>
</dbReference>
<reference evidence="3 4" key="1">
    <citation type="journal article" date="2023" name="Int. J. Syst. Evol. Microbiol.">
        <title>Arthrobacter mangrovi sp. nov., an actinobacterium isolated from the rhizosphere of a mangrove.</title>
        <authorList>
            <person name="Hamada M."/>
            <person name="Saitou S."/>
            <person name="Enomoto N."/>
            <person name="Nanri K."/>
            <person name="Hidaka K."/>
            <person name="Miura T."/>
            <person name="Tamura T."/>
        </authorList>
    </citation>
    <scope>NUCLEOTIDE SEQUENCE [LARGE SCALE GENOMIC DNA]</scope>
    <source>
        <strain evidence="3 4">NBRC 112813</strain>
    </source>
</reference>
<gene>
    <name evidence="3" type="ORF">AHIS1636_26270</name>
</gene>
<keyword evidence="4" id="KW-1185">Reference proteome</keyword>
<proteinExistence type="predicted"/>
<evidence type="ECO:0000256" key="1">
    <source>
        <dbReference type="SAM" id="MobiDB-lite"/>
    </source>
</evidence>
<accession>A0ABQ5MWK2</accession>
<dbReference type="PROSITE" id="PS51257">
    <property type="entry name" value="PROKAR_LIPOPROTEIN"/>
    <property type="match status" value="1"/>
</dbReference>
<keyword evidence="2" id="KW-0732">Signal</keyword>
<dbReference type="Proteomes" id="UP001209654">
    <property type="component" value="Unassembled WGS sequence"/>
</dbReference>
<comment type="caution">
    <text evidence="3">The sequence shown here is derived from an EMBL/GenBank/DDBJ whole genome shotgun (WGS) entry which is preliminary data.</text>
</comment>